<evidence type="ECO:0000259" key="5">
    <source>
        <dbReference type="Pfam" id="PF25967"/>
    </source>
</evidence>
<feature type="signal peptide" evidence="4">
    <location>
        <begin position="1"/>
        <end position="32"/>
    </location>
</feature>
<dbReference type="Gene3D" id="2.40.30.170">
    <property type="match status" value="1"/>
</dbReference>
<feature type="domain" description="CzcB-like barrel-sandwich hybrid" evidence="6">
    <location>
        <begin position="89"/>
        <end position="205"/>
    </location>
</feature>
<keyword evidence="8" id="KW-1185">Reference proteome</keyword>
<gene>
    <name evidence="7" type="ORF">ACFOZ8_01045</name>
</gene>
<dbReference type="PANTHER" id="PTHR32347">
    <property type="entry name" value="EFFLUX SYSTEM COMPONENT YKNX-RELATED"/>
    <property type="match status" value="1"/>
</dbReference>
<dbReference type="Proteomes" id="UP001595715">
    <property type="component" value="Unassembled WGS sequence"/>
</dbReference>
<dbReference type="NCBIfam" id="TIGR01730">
    <property type="entry name" value="RND_mfp"/>
    <property type="match status" value="1"/>
</dbReference>
<dbReference type="PROSITE" id="PS51257">
    <property type="entry name" value="PROKAR_LIPOPROTEIN"/>
    <property type="match status" value="1"/>
</dbReference>
<evidence type="ECO:0000256" key="3">
    <source>
        <dbReference type="ARBA" id="ARBA00023054"/>
    </source>
</evidence>
<dbReference type="InterPro" id="IPR050465">
    <property type="entry name" value="UPF0194_transport"/>
</dbReference>
<comment type="subcellular location">
    <subcellularLocation>
        <location evidence="1">Cell envelope</location>
    </subcellularLocation>
</comment>
<dbReference type="Pfam" id="PF25973">
    <property type="entry name" value="BSH_CzcB"/>
    <property type="match status" value="1"/>
</dbReference>
<comment type="similarity">
    <text evidence="2">Belongs to the membrane fusion protein (MFP) (TC 8.A.1) family.</text>
</comment>
<evidence type="ECO:0000313" key="8">
    <source>
        <dbReference type="Proteomes" id="UP001595715"/>
    </source>
</evidence>
<proteinExistence type="inferred from homology"/>
<dbReference type="EMBL" id="JBHSAM010000002">
    <property type="protein sequence ID" value="MFC4098243.1"/>
    <property type="molecule type" value="Genomic_DNA"/>
</dbReference>
<dbReference type="Gene3D" id="2.40.420.20">
    <property type="match status" value="1"/>
</dbReference>
<evidence type="ECO:0000313" key="7">
    <source>
        <dbReference type="EMBL" id="MFC4098243.1"/>
    </source>
</evidence>
<evidence type="ECO:0000256" key="2">
    <source>
        <dbReference type="ARBA" id="ARBA00009477"/>
    </source>
</evidence>
<organism evidence="7 8">
    <name type="scientific">Paenibacillus xanthanilyticus</name>
    <dbReference type="NCBI Taxonomy" id="1783531"/>
    <lineage>
        <taxon>Bacteria</taxon>
        <taxon>Bacillati</taxon>
        <taxon>Bacillota</taxon>
        <taxon>Bacilli</taxon>
        <taxon>Bacillales</taxon>
        <taxon>Paenibacillaceae</taxon>
        <taxon>Paenibacillus</taxon>
    </lineage>
</organism>
<evidence type="ECO:0000256" key="1">
    <source>
        <dbReference type="ARBA" id="ARBA00004196"/>
    </source>
</evidence>
<dbReference type="InterPro" id="IPR058647">
    <property type="entry name" value="BSH_CzcB-like"/>
</dbReference>
<dbReference type="Gene3D" id="2.40.50.100">
    <property type="match status" value="1"/>
</dbReference>
<protein>
    <submittedName>
        <fullName evidence="7">Efflux RND transporter periplasmic adaptor subunit</fullName>
    </submittedName>
</protein>
<comment type="caution">
    <text evidence="7">The sequence shown here is derived from an EMBL/GenBank/DDBJ whole genome shotgun (WGS) entry which is preliminary data.</text>
</comment>
<reference evidence="8" key="1">
    <citation type="journal article" date="2019" name="Int. J. Syst. Evol. Microbiol.">
        <title>The Global Catalogue of Microorganisms (GCM) 10K type strain sequencing project: providing services to taxonomists for standard genome sequencing and annotation.</title>
        <authorList>
            <consortium name="The Broad Institute Genomics Platform"/>
            <consortium name="The Broad Institute Genome Sequencing Center for Infectious Disease"/>
            <person name="Wu L."/>
            <person name="Ma J."/>
        </authorList>
    </citation>
    <scope>NUCLEOTIDE SEQUENCE [LARGE SCALE GENOMIC DNA]</scope>
    <source>
        <strain evidence="8">IBRC-M 10987</strain>
    </source>
</reference>
<keyword evidence="3" id="KW-0175">Coiled coil</keyword>
<dbReference type="InterPro" id="IPR006143">
    <property type="entry name" value="RND_pump_MFP"/>
</dbReference>
<evidence type="ECO:0000256" key="4">
    <source>
        <dbReference type="SAM" id="SignalP"/>
    </source>
</evidence>
<sequence>MYRRRRISHRFYNRMARLKPASMLLLAMLALSGCSLLPREDVVLQPPLVEPAREELDLVEVGRGSIQTFLKGNATFESSNVKALSFKDGGQLKSINVTLGQEVKAGELLGELETGDLDLQLGLQQLNVERTQLLYGQARTSDASATEIRLREIDLERERMSLDAMESRLEKARLHAPITGTVIFIEQVKTGERVNAYQPIITVADSNSMRLTYTAANAKDVLPVEAGMPVSLKYKGKDYTGKVLQSPTDVPAGADPSKAEKNAVTIIIGMDHPPAGIQIGHSAEMTIELQKRENAIVLPRSALRSYMGRFYVQVSEGELRKEVDVEVGLTTPTEVEIVKGLQEGDKVIVNQ</sequence>
<dbReference type="RefSeq" id="WP_377716753.1">
    <property type="nucleotide sequence ID" value="NZ_JBHSAM010000002.1"/>
</dbReference>
<accession>A0ABV8JZX4</accession>
<evidence type="ECO:0000259" key="6">
    <source>
        <dbReference type="Pfam" id="PF25973"/>
    </source>
</evidence>
<feature type="chain" id="PRO_5046241557" evidence="4">
    <location>
        <begin position="33"/>
        <end position="351"/>
    </location>
</feature>
<dbReference type="InterPro" id="IPR058627">
    <property type="entry name" value="MdtA-like_C"/>
</dbReference>
<dbReference type="Gene3D" id="1.10.287.470">
    <property type="entry name" value="Helix hairpin bin"/>
    <property type="match status" value="1"/>
</dbReference>
<dbReference type="SUPFAM" id="SSF111369">
    <property type="entry name" value="HlyD-like secretion proteins"/>
    <property type="match status" value="1"/>
</dbReference>
<feature type="domain" description="Multidrug resistance protein MdtA-like C-terminal permuted SH3" evidence="5">
    <location>
        <begin position="294"/>
        <end position="350"/>
    </location>
</feature>
<dbReference type="Pfam" id="PF25967">
    <property type="entry name" value="RND-MFP_C"/>
    <property type="match status" value="1"/>
</dbReference>
<keyword evidence="4" id="KW-0732">Signal</keyword>
<dbReference type="PANTHER" id="PTHR32347:SF23">
    <property type="entry name" value="BLL5650 PROTEIN"/>
    <property type="match status" value="1"/>
</dbReference>
<name>A0ABV8JZX4_9BACL</name>